<accession>A0A917LYJ4</accession>
<reference evidence="2" key="2">
    <citation type="submission" date="2020-09" db="EMBL/GenBank/DDBJ databases">
        <authorList>
            <person name="Sun Q."/>
            <person name="Zhou Y."/>
        </authorList>
    </citation>
    <scope>NUCLEOTIDE SEQUENCE</scope>
    <source>
        <strain evidence="2">CGMCC 1.12187</strain>
    </source>
</reference>
<evidence type="ECO:0000256" key="1">
    <source>
        <dbReference type="SAM" id="MobiDB-lite"/>
    </source>
</evidence>
<dbReference type="AlphaFoldDB" id="A0A917LYJ4"/>
<dbReference type="EMBL" id="BMEQ01000023">
    <property type="protein sequence ID" value="GGG66291.1"/>
    <property type="molecule type" value="Genomic_DNA"/>
</dbReference>
<name>A0A917LYJ4_9MICC</name>
<sequence length="69" mass="7203">MPPAAISPGAVNQALQTAIRDLERSLPGAAPSSTAHNDHSFSADDFSVDSVDAADVNRRGQRPERVSSS</sequence>
<feature type="compositionally biased region" description="Low complexity" evidence="1">
    <location>
        <begin position="43"/>
        <end position="54"/>
    </location>
</feature>
<evidence type="ECO:0000313" key="2">
    <source>
        <dbReference type="EMBL" id="GGG66291.1"/>
    </source>
</evidence>
<proteinExistence type="predicted"/>
<organism evidence="2 3">
    <name type="scientific">Kocuria dechangensis</name>
    <dbReference type="NCBI Taxonomy" id="1176249"/>
    <lineage>
        <taxon>Bacteria</taxon>
        <taxon>Bacillati</taxon>
        <taxon>Actinomycetota</taxon>
        <taxon>Actinomycetes</taxon>
        <taxon>Micrococcales</taxon>
        <taxon>Micrococcaceae</taxon>
        <taxon>Kocuria</taxon>
    </lineage>
</organism>
<feature type="compositionally biased region" description="Basic and acidic residues" evidence="1">
    <location>
        <begin position="55"/>
        <end position="69"/>
    </location>
</feature>
<reference evidence="2" key="1">
    <citation type="journal article" date="2014" name="Int. J. Syst. Evol. Microbiol.">
        <title>Complete genome sequence of Corynebacterium casei LMG S-19264T (=DSM 44701T), isolated from a smear-ripened cheese.</title>
        <authorList>
            <consortium name="US DOE Joint Genome Institute (JGI-PGF)"/>
            <person name="Walter F."/>
            <person name="Albersmeier A."/>
            <person name="Kalinowski J."/>
            <person name="Ruckert C."/>
        </authorList>
    </citation>
    <scope>NUCLEOTIDE SEQUENCE</scope>
    <source>
        <strain evidence="2">CGMCC 1.12187</strain>
    </source>
</reference>
<feature type="region of interest" description="Disordered" evidence="1">
    <location>
        <begin position="27"/>
        <end position="69"/>
    </location>
</feature>
<dbReference type="Proteomes" id="UP000638848">
    <property type="component" value="Unassembled WGS sequence"/>
</dbReference>
<comment type="caution">
    <text evidence="2">The sequence shown here is derived from an EMBL/GenBank/DDBJ whole genome shotgun (WGS) entry which is preliminary data.</text>
</comment>
<protein>
    <submittedName>
        <fullName evidence="2">Uncharacterized protein</fullName>
    </submittedName>
</protein>
<evidence type="ECO:0000313" key="3">
    <source>
        <dbReference type="Proteomes" id="UP000638848"/>
    </source>
</evidence>
<keyword evidence="3" id="KW-1185">Reference proteome</keyword>
<gene>
    <name evidence="2" type="ORF">GCM10011374_32940</name>
</gene>